<dbReference type="PANTHER" id="PTHR33337:SF40">
    <property type="entry name" value="CENP-V_GFA DOMAIN-CONTAINING PROTEIN-RELATED"/>
    <property type="match status" value="1"/>
</dbReference>
<feature type="region of interest" description="Disordered" evidence="5">
    <location>
        <begin position="83"/>
        <end position="118"/>
    </location>
</feature>
<comment type="caution">
    <text evidence="7">The sequence shown here is derived from an EMBL/GenBank/DDBJ whole genome shotgun (WGS) entry which is preliminary data.</text>
</comment>
<evidence type="ECO:0000259" key="6">
    <source>
        <dbReference type="PROSITE" id="PS51891"/>
    </source>
</evidence>
<reference evidence="7" key="1">
    <citation type="submission" date="2022-01" db="EMBL/GenBank/DDBJ databases">
        <authorList>
            <person name="Karlyshev A.V."/>
            <person name="Jaspars M."/>
        </authorList>
    </citation>
    <scope>NUCLEOTIDE SEQUENCE</scope>
    <source>
        <strain evidence="7">AGSA3-2</strain>
    </source>
</reference>
<keyword evidence="4" id="KW-0456">Lyase</keyword>
<evidence type="ECO:0000256" key="3">
    <source>
        <dbReference type="ARBA" id="ARBA00022833"/>
    </source>
</evidence>
<evidence type="ECO:0000313" key="8">
    <source>
        <dbReference type="Proteomes" id="UP001107961"/>
    </source>
</evidence>
<evidence type="ECO:0000256" key="2">
    <source>
        <dbReference type="ARBA" id="ARBA00022723"/>
    </source>
</evidence>
<dbReference type="Gene3D" id="3.90.1590.10">
    <property type="entry name" value="glutathione-dependent formaldehyde- activating enzyme (gfa)"/>
    <property type="match status" value="1"/>
</dbReference>
<organism evidence="7 8">
    <name type="scientific">Alloalcanivorax xenomutans</name>
    <dbReference type="NCBI Taxonomy" id="1094342"/>
    <lineage>
        <taxon>Bacteria</taxon>
        <taxon>Pseudomonadati</taxon>
        <taxon>Pseudomonadota</taxon>
        <taxon>Gammaproteobacteria</taxon>
        <taxon>Oceanospirillales</taxon>
        <taxon>Alcanivoracaceae</taxon>
        <taxon>Alloalcanivorax</taxon>
    </lineage>
</organism>
<dbReference type="PANTHER" id="PTHR33337">
    <property type="entry name" value="GFA DOMAIN-CONTAINING PROTEIN"/>
    <property type="match status" value="1"/>
</dbReference>
<dbReference type="Pfam" id="PF04828">
    <property type="entry name" value="GFA"/>
    <property type="match status" value="1"/>
</dbReference>
<feature type="domain" description="CENP-V/GFA" evidence="6">
    <location>
        <begin position="4"/>
        <end position="122"/>
    </location>
</feature>
<dbReference type="InterPro" id="IPR011057">
    <property type="entry name" value="Mss4-like_sf"/>
</dbReference>
<dbReference type="RefSeq" id="WP_055099751.1">
    <property type="nucleotide sequence ID" value="NZ_CZHF01000035.1"/>
</dbReference>
<dbReference type="GO" id="GO:0046872">
    <property type="term" value="F:metal ion binding"/>
    <property type="evidence" value="ECO:0007669"/>
    <property type="project" value="UniProtKB-KW"/>
</dbReference>
<dbReference type="PROSITE" id="PS51891">
    <property type="entry name" value="CENP_V_GFA"/>
    <property type="match status" value="1"/>
</dbReference>
<evidence type="ECO:0000256" key="5">
    <source>
        <dbReference type="SAM" id="MobiDB-lite"/>
    </source>
</evidence>
<proteinExistence type="inferred from homology"/>
<sequence>MTSYQGRCLCGQVRFRVSGPFKQFHLCHCSRCRHATGSAHASNLFIGNDQIEWLAGEERIQRFDLPEAQRFARAFCRHCGTPVPHQSRDGSGFIVPAGSLDQAPDRQPDDHIHFDSRAPWYDGTLQAPRFSAAPGSPPPIDPA</sequence>
<feature type="compositionally biased region" description="Basic and acidic residues" evidence="5">
    <location>
        <begin position="103"/>
        <end position="116"/>
    </location>
</feature>
<dbReference type="SUPFAM" id="SSF51316">
    <property type="entry name" value="Mss4-like"/>
    <property type="match status" value="1"/>
</dbReference>
<name>A0A9Q3W1B1_9GAMM</name>
<accession>A0A9Q3W1B1</accession>
<dbReference type="InterPro" id="IPR006913">
    <property type="entry name" value="CENP-V/GFA"/>
</dbReference>
<keyword evidence="8" id="KW-1185">Reference proteome</keyword>
<dbReference type="Proteomes" id="UP001107961">
    <property type="component" value="Unassembled WGS sequence"/>
</dbReference>
<keyword evidence="2" id="KW-0479">Metal-binding</keyword>
<dbReference type="AlphaFoldDB" id="A0A9Q3W1B1"/>
<evidence type="ECO:0000313" key="7">
    <source>
        <dbReference type="EMBL" id="MCE7507204.1"/>
    </source>
</evidence>
<protein>
    <submittedName>
        <fullName evidence="7">GFA family protein</fullName>
    </submittedName>
</protein>
<dbReference type="EMBL" id="JAJVKT010000001">
    <property type="protein sequence ID" value="MCE7507204.1"/>
    <property type="molecule type" value="Genomic_DNA"/>
</dbReference>
<evidence type="ECO:0000256" key="1">
    <source>
        <dbReference type="ARBA" id="ARBA00005495"/>
    </source>
</evidence>
<comment type="similarity">
    <text evidence="1">Belongs to the Gfa family.</text>
</comment>
<evidence type="ECO:0000256" key="4">
    <source>
        <dbReference type="ARBA" id="ARBA00023239"/>
    </source>
</evidence>
<keyword evidence="3" id="KW-0862">Zinc</keyword>
<gene>
    <name evidence="7" type="ORF">LZG35_01045</name>
</gene>
<dbReference type="GO" id="GO:0016846">
    <property type="term" value="F:carbon-sulfur lyase activity"/>
    <property type="evidence" value="ECO:0007669"/>
    <property type="project" value="InterPro"/>
</dbReference>